<comment type="similarity">
    <text evidence="1">Belongs to the peptidase S1C family.</text>
</comment>
<protein>
    <submittedName>
        <fullName evidence="6">S1C family serine protease</fullName>
    </submittedName>
</protein>
<dbReference type="InterPro" id="IPR009003">
    <property type="entry name" value="Peptidase_S1_PA"/>
</dbReference>
<proteinExistence type="inferred from homology"/>
<dbReference type="Gene3D" id="2.40.10.120">
    <property type="match status" value="1"/>
</dbReference>
<dbReference type="PRINTS" id="PR00834">
    <property type="entry name" value="PROTEASES2C"/>
</dbReference>
<dbReference type="Gene3D" id="2.30.42.10">
    <property type="match status" value="1"/>
</dbReference>
<dbReference type="InterPro" id="IPR001478">
    <property type="entry name" value="PDZ"/>
</dbReference>
<evidence type="ECO:0000259" key="5">
    <source>
        <dbReference type="Pfam" id="PF13180"/>
    </source>
</evidence>
<name>A0ABS8B955_9ACTN</name>
<evidence type="ECO:0000256" key="1">
    <source>
        <dbReference type="ARBA" id="ARBA00010541"/>
    </source>
</evidence>
<dbReference type="Proteomes" id="UP001199054">
    <property type="component" value="Unassembled WGS sequence"/>
</dbReference>
<dbReference type="SUPFAM" id="SSF50494">
    <property type="entry name" value="Trypsin-like serine proteases"/>
    <property type="match status" value="1"/>
</dbReference>
<keyword evidence="4" id="KW-0732">Signal</keyword>
<evidence type="ECO:0000256" key="3">
    <source>
        <dbReference type="ARBA" id="ARBA00022801"/>
    </source>
</evidence>
<dbReference type="PANTHER" id="PTHR22939:SF129">
    <property type="entry name" value="SERINE PROTEASE HTRA2, MITOCHONDRIAL"/>
    <property type="match status" value="1"/>
</dbReference>
<dbReference type="GO" id="GO:0008233">
    <property type="term" value="F:peptidase activity"/>
    <property type="evidence" value="ECO:0007669"/>
    <property type="project" value="UniProtKB-KW"/>
</dbReference>
<dbReference type="GO" id="GO:0006508">
    <property type="term" value="P:proteolysis"/>
    <property type="evidence" value="ECO:0007669"/>
    <property type="project" value="UniProtKB-KW"/>
</dbReference>
<comment type="caution">
    <text evidence="6">The sequence shown here is derived from an EMBL/GenBank/DDBJ whole genome shotgun (WGS) entry which is preliminary data.</text>
</comment>
<evidence type="ECO:0000256" key="4">
    <source>
        <dbReference type="SAM" id="SignalP"/>
    </source>
</evidence>
<feature type="signal peptide" evidence="4">
    <location>
        <begin position="1"/>
        <end position="28"/>
    </location>
</feature>
<reference evidence="6 7" key="1">
    <citation type="submission" date="2021-10" db="EMBL/GenBank/DDBJ databases">
        <title>Streptomyces sp. strain SMC 277, a novel streptomycete isolated from soil.</title>
        <authorList>
            <person name="Chanama M."/>
        </authorList>
    </citation>
    <scope>NUCLEOTIDE SEQUENCE [LARGE SCALE GENOMIC DNA]</scope>
    <source>
        <strain evidence="6 7">SMC 277</strain>
    </source>
</reference>
<evidence type="ECO:0000313" key="6">
    <source>
        <dbReference type="EMBL" id="MCB5181145.1"/>
    </source>
</evidence>
<evidence type="ECO:0000313" key="7">
    <source>
        <dbReference type="Proteomes" id="UP001199054"/>
    </source>
</evidence>
<feature type="domain" description="PDZ" evidence="5">
    <location>
        <begin position="257"/>
        <end position="331"/>
    </location>
</feature>
<feature type="chain" id="PRO_5045483018" evidence="4">
    <location>
        <begin position="29"/>
        <end position="363"/>
    </location>
</feature>
<organism evidence="6 7">
    <name type="scientific">Streptomyces antimicrobicus</name>
    <dbReference type="NCBI Taxonomy" id="2883108"/>
    <lineage>
        <taxon>Bacteria</taxon>
        <taxon>Bacillati</taxon>
        <taxon>Actinomycetota</taxon>
        <taxon>Actinomycetes</taxon>
        <taxon>Kitasatosporales</taxon>
        <taxon>Streptomycetaceae</taxon>
        <taxon>Streptomyces</taxon>
    </lineage>
</organism>
<keyword evidence="3" id="KW-0378">Hydrolase</keyword>
<gene>
    <name evidence="6" type="ORF">LG632_17380</name>
</gene>
<evidence type="ECO:0000256" key="2">
    <source>
        <dbReference type="ARBA" id="ARBA00022670"/>
    </source>
</evidence>
<dbReference type="InterPro" id="IPR001940">
    <property type="entry name" value="Peptidase_S1C"/>
</dbReference>
<sequence length="363" mass="37400">MKVRAKGAVGVATAVVLGVTGGGGSAFADDMDPHEIYERSAPATVHVLGKDYSLGSGFIYNPDQGLIATAAHVVQGEATLKVVVGDRQPVPVRVVGIDPCEDLAVLKFTSPQQDLKGLKFGESKGLQAADRVVSLGYPDALGDNPTAAKPAYTGGSVQNPNVQNAVPSSSLPRYPVTVQHSATVNPGNSGGPLLNGKDEVVGINTLTATGGVQGQFYAISSDHARPVLDSLAAGETKNDPGWSLMALDDPELSAQFVEEDQPTVEKLQKRLTDAEVSGVVVVRSLTNSPAYKAELLPGDVVTHLKDAPVASVAEVCDVLQSASPGESLPVTAVVTADDPKGQFKFGDAWTTELVLGKSKGGGG</sequence>
<dbReference type="Pfam" id="PF13365">
    <property type="entry name" value="Trypsin_2"/>
    <property type="match status" value="1"/>
</dbReference>
<dbReference type="PANTHER" id="PTHR22939">
    <property type="entry name" value="SERINE PROTEASE FAMILY S1C HTRA-RELATED"/>
    <property type="match status" value="1"/>
</dbReference>
<dbReference type="Pfam" id="PF13180">
    <property type="entry name" value="PDZ_2"/>
    <property type="match status" value="1"/>
</dbReference>
<keyword evidence="7" id="KW-1185">Reference proteome</keyword>
<keyword evidence="2 6" id="KW-0645">Protease</keyword>
<accession>A0ABS8B955</accession>
<dbReference type="InterPro" id="IPR036034">
    <property type="entry name" value="PDZ_sf"/>
</dbReference>
<dbReference type="RefSeq" id="WP_226728234.1">
    <property type="nucleotide sequence ID" value="NZ_JAJAUY010000065.1"/>
</dbReference>
<dbReference type="EMBL" id="JAJAUY010000065">
    <property type="protein sequence ID" value="MCB5181145.1"/>
    <property type="molecule type" value="Genomic_DNA"/>
</dbReference>
<dbReference type="SUPFAM" id="SSF50156">
    <property type="entry name" value="PDZ domain-like"/>
    <property type="match status" value="1"/>
</dbReference>